<feature type="compositionally biased region" description="Basic residues" evidence="1">
    <location>
        <begin position="190"/>
        <end position="201"/>
    </location>
</feature>
<evidence type="ECO:0000256" key="1">
    <source>
        <dbReference type="SAM" id="MobiDB-lite"/>
    </source>
</evidence>
<dbReference type="EMBL" id="OOIP01000027">
    <property type="protein sequence ID" value="SPO41409.1"/>
    <property type="molecule type" value="Genomic_DNA"/>
</dbReference>
<feature type="region of interest" description="Disordered" evidence="1">
    <location>
        <begin position="146"/>
        <end position="201"/>
    </location>
</feature>
<sequence>MSSRPQPRSAPFRPSRRRFVPLTPPITGHIAVTAARTATSASSDTLTVLEWRSDAGCIMLRQHHAAAASGPADVVQLAVGRRATGKRRCPAGLLGLLRRLLRLRISPSLPSHPAMVDELRSAGSADTTQQKPGAETACLYRFRAPTPATSPFPPELRAERRRSGAVQARRSCTFSLPRGPLSTLAAAGDRKRRNGQQKVLR</sequence>
<dbReference type="AlphaFoldDB" id="A0A5C3FDH1"/>
<name>A0A5C3FDH1_9BASI</name>
<evidence type="ECO:0000313" key="3">
    <source>
        <dbReference type="Proteomes" id="UP000323386"/>
    </source>
</evidence>
<gene>
    <name evidence="2" type="ORF">PSFLO_06891</name>
</gene>
<proteinExistence type="predicted"/>
<protein>
    <submittedName>
        <fullName evidence="2">Uncharacterized protein</fullName>
    </submittedName>
</protein>
<keyword evidence="3" id="KW-1185">Reference proteome</keyword>
<reference evidence="2 3" key="1">
    <citation type="submission" date="2018-03" db="EMBL/GenBank/DDBJ databases">
        <authorList>
            <person name="Guldener U."/>
        </authorList>
    </citation>
    <scope>NUCLEOTIDE SEQUENCE [LARGE SCALE GENOMIC DNA]</scope>
    <source>
        <strain evidence="2 3">DAOM196992</strain>
    </source>
</reference>
<organism evidence="2 3">
    <name type="scientific">Pseudozyma flocculosa</name>
    <dbReference type="NCBI Taxonomy" id="84751"/>
    <lineage>
        <taxon>Eukaryota</taxon>
        <taxon>Fungi</taxon>
        <taxon>Dikarya</taxon>
        <taxon>Basidiomycota</taxon>
        <taxon>Ustilaginomycotina</taxon>
        <taxon>Ustilaginomycetes</taxon>
        <taxon>Ustilaginales</taxon>
        <taxon>Ustilaginaceae</taxon>
        <taxon>Pseudozyma</taxon>
    </lineage>
</organism>
<dbReference type="Proteomes" id="UP000323386">
    <property type="component" value="Unassembled WGS sequence"/>
</dbReference>
<evidence type="ECO:0000313" key="2">
    <source>
        <dbReference type="EMBL" id="SPO41409.1"/>
    </source>
</evidence>
<accession>A0A5C3FDH1</accession>